<reference evidence="2 3" key="1">
    <citation type="journal article" date="2019" name="Int. J. Syst. Evol. Microbiol.">
        <title>The Global Catalogue of Microorganisms (GCM) 10K type strain sequencing project: providing services to taxonomists for standard genome sequencing and annotation.</title>
        <authorList>
            <consortium name="The Broad Institute Genomics Platform"/>
            <consortium name="The Broad Institute Genome Sequencing Center for Infectious Disease"/>
            <person name="Wu L."/>
            <person name="Ma J."/>
        </authorList>
    </citation>
    <scope>NUCLEOTIDE SEQUENCE [LARGE SCALE GENOMIC DNA]</scope>
    <source>
        <strain evidence="2 3">JCM 9933</strain>
    </source>
</reference>
<evidence type="ECO:0000313" key="2">
    <source>
        <dbReference type="EMBL" id="GAA0598922.1"/>
    </source>
</evidence>
<keyword evidence="3" id="KW-1185">Reference proteome</keyword>
<dbReference type="Proteomes" id="UP001501588">
    <property type="component" value="Unassembled WGS sequence"/>
</dbReference>
<dbReference type="InterPro" id="IPR002611">
    <property type="entry name" value="IstB_ATP-bd"/>
</dbReference>
<sequence length="133" mass="14761">MRSTAAADLVPLLEAAQRQGRLKEVLHRAVNTYRLLIVDEFGYLPFEPTAAHLLFQLVSRRYERGSVLVTSNRTVGDRGVVLGDPVVATAILDRLLHHSHVPAIRGDSYRLREKRRSGPLKATQIAPDATVAE</sequence>
<organism evidence="2 3">
    <name type="scientific">Craurococcus roseus</name>
    <dbReference type="NCBI Taxonomy" id="77585"/>
    <lineage>
        <taxon>Bacteria</taxon>
        <taxon>Pseudomonadati</taxon>
        <taxon>Pseudomonadota</taxon>
        <taxon>Alphaproteobacteria</taxon>
        <taxon>Acetobacterales</taxon>
        <taxon>Acetobacteraceae</taxon>
        <taxon>Craurococcus</taxon>
    </lineage>
</organism>
<evidence type="ECO:0000313" key="3">
    <source>
        <dbReference type="Proteomes" id="UP001501588"/>
    </source>
</evidence>
<dbReference type="Gene3D" id="3.40.50.300">
    <property type="entry name" value="P-loop containing nucleotide triphosphate hydrolases"/>
    <property type="match status" value="1"/>
</dbReference>
<dbReference type="EMBL" id="BAAAFZ010000068">
    <property type="protein sequence ID" value="GAA0598922.1"/>
    <property type="molecule type" value="Genomic_DNA"/>
</dbReference>
<comment type="caution">
    <text evidence="2">The sequence shown here is derived from an EMBL/GenBank/DDBJ whole genome shotgun (WGS) entry which is preliminary data.</text>
</comment>
<dbReference type="SUPFAM" id="SSF52540">
    <property type="entry name" value="P-loop containing nucleoside triphosphate hydrolases"/>
    <property type="match status" value="1"/>
</dbReference>
<dbReference type="InterPro" id="IPR027417">
    <property type="entry name" value="P-loop_NTPase"/>
</dbReference>
<protein>
    <recommendedName>
        <fullName evidence="1">IstB-like ATP-binding domain-containing protein</fullName>
    </recommendedName>
</protein>
<proteinExistence type="predicted"/>
<dbReference type="Pfam" id="PF01695">
    <property type="entry name" value="IstB_IS21"/>
    <property type="match status" value="1"/>
</dbReference>
<feature type="domain" description="IstB-like ATP-binding" evidence="1">
    <location>
        <begin position="4"/>
        <end position="117"/>
    </location>
</feature>
<accession>A0ABN1FVU2</accession>
<evidence type="ECO:0000259" key="1">
    <source>
        <dbReference type="Pfam" id="PF01695"/>
    </source>
</evidence>
<name>A0ABN1FVU2_9PROT</name>
<gene>
    <name evidence="2" type="ORF">GCM10009416_41380</name>
</gene>